<dbReference type="EMBL" id="SPHZ02000008">
    <property type="protein sequence ID" value="KAF0904888.1"/>
    <property type="molecule type" value="Genomic_DNA"/>
</dbReference>
<organism evidence="2 3">
    <name type="scientific">Oryza meyeriana var. granulata</name>
    <dbReference type="NCBI Taxonomy" id="110450"/>
    <lineage>
        <taxon>Eukaryota</taxon>
        <taxon>Viridiplantae</taxon>
        <taxon>Streptophyta</taxon>
        <taxon>Embryophyta</taxon>
        <taxon>Tracheophyta</taxon>
        <taxon>Spermatophyta</taxon>
        <taxon>Magnoliopsida</taxon>
        <taxon>Liliopsida</taxon>
        <taxon>Poales</taxon>
        <taxon>Poaceae</taxon>
        <taxon>BOP clade</taxon>
        <taxon>Oryzoideae</taxon>
        <taxon>Oryzeae</taxon>
        <taxon>Oryzinae</taxon>
        <taxon>Oryza</taxon>
        <taxon>Oryza meyeriana</taxon>
    </lineage>
</organism>
<accession>A0A6G1CWN0</accession>
<evidence type="ECO:0000313" key="2">
    <source>
        <dbReference type="EMBL" id="KAF0904888.1"/>
    </source>
</evidence>
<keyword evidence="3" id="KW-1185">Reference proteome</keyword>
<gene>
    <name evidence="2" type="ORF">E2562_038613</name>
</gene>
<dbReference type="Proteomes" id="UP000479710">
    <property type="component" value="Unassembled WGS sequence"/>
</dbReference>
<evidence type="ECO:0000313" key="3">
    <source>
        <dbReference type="Proteomes" id="UP000479710"/>
    </source>
</evidence>
<feature type="compositionally biased region" description="Basic and acidic residues" evidence="1">
    <location>
        <begin position="52"/>
        <end position="63"/>
    </location>
</feature>
<sequence length="63" mass="6994">MAEQEEELATELVDQGEERRADRGGGDRSGRAAKPDASSFRAKANGTEETSEEQKQKETGRRR</sequence>
<proteinExistence type="predicted"/>
<feature type="region of interest" description="Disordered" evidence="1">
    <location>
        <begin position="1"/>
        <end position="63"/>
    </location>
</feature>
<dbReference type="AlphaFoldDB" id="A0A6G1CWN0"/>
<evidence type="ECO:0000256" key="1">
    <source>
        <dbReference type="SAM" id="MobiDB-lite"/>
    </source>
</evidence>
<reference evidence="2 3" key="1">
    <citation type="submission" date="2019-11" db="EMBL/GenBank/DDBJ databases">
        <title>Whole genome sequence of Oryza granulata.</title>
        <authorList>
            <person name="Li W."/>
        </authorList>
    </citation>
    <scope>NUCLEOTIDE SEQUENCE [LARGE SCALE GENOMIC DNA]</scope>
    <source>
        <strain evidence="3">cv. Menghai</strain>
        <tissue evidence="2">Leaf</tissue>
    </source>
</reference>
<protein>
    <submittedName>
        <fullName evidence="2">Uncharacterized protein</fullName>
    </submittedName>
</protein>
<feature type="compositionally biased region" description="Basic and acidic residues" evidence="1">
    <location>
        <begin position="16"/>
        <end position="34"/>
    </location>
</feature>
<name>A0A6G1CWN0_9ORYZ</name>
<comment type="caution">
    <text evidence="2">The sequence shown here is derived from an EMBL/GenBank/DDBJ whole genome shotgun (WGS) entry which is preliminary data.</text>
</comment>